<dbReference type="EMBL" id="FNQN01000002">
    <property type="protein sequence ID" value="SEA00411.1"/>
    <property type="molecule type" value="Genomic_DNA"/>
</dbReference>
<dbReference type="OrthoDB" id="8536235at2"/>
<keyword evidence="3" id="KW-1185">Reference proteome</keyword>
<evidence type="ECO:0000259" key="1">
    <source>
        <dbReference type="Pfam" id="PF04073"/>
    </source>
</evidence>
<dbReference type="CDD" id="cd04333">
    <property type="entry name" value="ProX_deacylase"/>
    <property type="match status" value="1"/>
</dbReference>
<accession>A0A1H3XNC1</accession>
<protein>
    <submittedName>
        <fullName evidence="2">Cys-tRNA(Pro) deacylase, prolyl-tRNA editing enzyme YbaK/EbsC</fullName>
    </submittedName>
</protein>
<name>A0A1H3XNC1_9BACT</name>
<dbReference type="PANTHER" id="PTHR30411">
    <property type="entry name" value="CYTOPLASMIC PROTEIN"/>
    <property type="match status" value="1"/>
</dbReference>
<gene>
    <name evidence="2" type="ORF">SAMN05660420_01033</name>
</gene>
<evidence type="ECO:0000313" key="2">
    <source>
        <dbReference type="EMBL" id="SEA00411.1"/>
    </source>
</evidence>
<feature type="domain" description="YbaK/aminoacyl-tRNA synthetase-associated" evidence="1">
    <location>
        <begin position="23"/>
        <end position="142"/>
    </location>
</feature>
<dbReference type="Gene3D" id="3.90.960.10">
    <property type="entry name" value="YbaK/aminoacyl-tRNA synthetase-associated domain"/>
    <property type="match status" value="1"/>
</dbReference>
<dbReference type="STRING" id="37625.SAMN05660420_01033"/>
<proteinExistence type="predicted"/>
<sequence length="159" mass="16719">MASLDQLKEYLANHNIEVWEYAEPTATAMAAASAVGCRVAEIAKTLLFVVGGKPVIVVTCGDMKVKSSPLKQTSGLSGKVKLPQADEVLRYTGYAPGGVCPFLLPADLPVFLDLSLQRFPVVYAAAGNNHSAVPVSVAQLEQLTDGKLAALCVSLSEES</sequence>
<reference evidence="2 3" key="1">
    <citation type="submission" date="2016-10" db="EMBL/GenBank/DDBJ databases">
        <authorList>
            <person name="de Groot N.N."/>
        </authorList>
    </citation>
    <scope>NUCLEOTIDE SEQUENCE [LARGE SCALE GENOMIC DNA]</scope>
    <source>
        <strain evidence="2 3">DSM 7343</strain>
    </source>
</reference>
<evidence type="ECO:0000313" key="3">
    <source>
        <dbReference type="Proteomes" id="UP000199409"/>
    </source>
</evidence>
<dbReference type="InterPro" id="IPR007214">
    <property type="entry name" value="YbaK/aa-tRNA-synth-assoc-dom"/>
</dbReference>
<dbReference type="RefSeq" id="WP_092345374.1">
    <property type="nucleotide sequence ID" value="NZ_FNQN01000002.1"/>
</dbReference>
<dbReference type="PANTHER" id="PTHR30411:SF1">
    <property type="entry name" value="CYTOPLASMIC PROTEIN"/>
    <property type="match status" value="1"/>
</dbReference>
<dbReference type="Pfam" id="PF04073">
    <property type="entry name" value="tRNA_edit"/>
    <property type="match status" value="1"/>
</dbReference>
<dbReference type="Proteomes" id="UP000199409">
    <property type="component" value="Unassembled WGS sequence"/>
</dbReference>
<dbReference type="GO" id="GO:0002161">
    <property type="term" value="F:aminoacyl-tRNA deacylase activity"/>
    <property type="evidence" value="ECO:0007669"/>
    <property type="project" value="InterPro"/>
</dbReference>
<dbReference type="InterPro" id="IPR036754">
    <property type="entry name" value="YbaK/aa-tRNA-synt-asso_dom_sf"/>
</dbReference>
<dbReference type="SUPFAM" id="SSF55826">
    <property type="entry name" value="YbaK/ProRS associated domain"/>
    <property type="match status" value="1"/>
</dbReference>
<organism evidence="2 3">
    <name type="scientific">Desulfuromusa kysingii</name>
    <dbReference type="NCBI Taxonomy" id="37625"/>
    <lineage>
        <taxon>Bacteria</taxon>
        <taxon>Pseudomonadati</taxon>
        <taxon>Thermodesulfobacteriota</taxon>
        <taxon>Desulfuromonadia</taxon>
        <taxon>Desulfuromonadales</taxon>
        <taxon>Geopsychrobacteraceae</taxon>
        <taxon>Desulfuromusa</taxon>
    </lineage>
</organism>
<dbReference type="AlphaFoldDB" id="A0A1H3XNC1"/>